<dbReference type="OrthoDB" id="10656239at2759"/>
<organism evidence="1 2">
    <name type="scientific">Trichinella nelsoni</name>
    <dbReference type="NCBI Taxonomy" id="6336"/>
    <lineage>
        <taxon>Eukaryota</taxon>
        <taxon>Metazoa</taxon>
        <taxon>Ecdysozoa</taxon>
        <taxon>Nematoda</taxon>
        <taxon>Enoplea</taxon>
        <taxon>Dorylaimia</taxon>
        <taxon>Trichinellida</taxon>
        <taxon>Trichinellidae</taxon>
        <taxon>Trichinella</taxon>
    </lineage>
</organism>
<reference evidence="1 2" key="1">
    <citation type="submission" date="2015-01" db="EMBL/GenBank/DDBJ databases">
        <title>Evolution of Trichinella species and genotypes.</title>
        <authorList>
            <person name="Korhonen P.K."/>
            <person name="Edoardo P."/>
            <person name="Giuseppe L.R."/>
            <person name="Gasser R.B."/>
        </authorList>
    </citation>
    <scope>NUCLEOTIDE SEQUENCE [LARGE SCALE GENOMIC DNA]</scope>
    <source>
        <strain evidence="1">ISS37</strain>
    </source>
</reference>
<gene>
    <name evidence="1" type="ORF">T07_11874</name>
</gene>
<dbReference type="EMBL" id="JYDL01000005">
    <property type="protein sequence ID" value="KRX26958.1"/>
    <property type="molecule type" value="Genomic_DNA"/>
</dbReference>
<protein>
    <submittedName>
        <fullName evidence="1">Uncharacterized protein</fullName>
    </submittedName>
</protein>
<evidence type="ECO:0000313" key="2">
    <source>
        <dbReference type="Proteomes" id="UP000054630"/>
    </source>
</evidence>
<dbReference type="AlphaFoldDB" id="A0A0V0SJQ1"/>
<comment type="caution">
    <text evidence="1">The sequence shown here is derived from an EMBL/GenBank/DDBJ whole genome shotgun (WGS) entry which is preliminary data.</text>
</comment>
<keyword evidence="2" id="KW-1185">Reference proteome</keyword>
<evidence type="ECO:0000313" key="1">
    <source>
        <dbReference type="EMBL" id="KRX26958.1"/>
    </source>
</evidence>
<sequence length="103" mass="11778">MSGADNLQFVFLFWRSSFVMRMVDNRESHLFFPGTLPISCINRSCISYQKFLLQLHTAIAAPDRDFLAIFYIYPSYLRILTATPPPPIQSGIPAPYPSIPYSE</sequence>
<dbReference type="Proteomes" id="UP000054630">
    <property type="component" value="Unassembled WGS sequence"/>
</dbReference>
<accession>A0A0V0SJQ1</accession>
<name>A0A0V0SJQ1_9BILA</name>
<proteinExistence type="predicted"/>